<evidence type="ECO:0000256" key="1">
    <source>
        <dbReference type="ARBA" id="ARBA00022536"/>
    </source>
</evidence>
<name>A0A210QWE8_MIZYE</name>
<dbReference type="GO" id="GO:0005044">
    <property type="term" value="F:scavenger receptor activity"/>
    <property type="evidence" value="ECO:0007669"/>
    <property type="project" value="InterPro"/>
</dbReference>
<dbReference type="EMBL" id="NEDP02001525">
    <property type="protein sequence ID" value="OWF53044.1"/>
    <property type="molecule type" value="Genomic_DNA"/>
</dbReference>
<dbReference type="PANTHER" id="PTHR24043:SF8">
    <property type="entry name" value="EGF-LIKE DOMAIN-CONTAINING PROTEIN"/>
    <property type="match status" value="1"/>
</dbReference>
<dbReference type="Pfam" id="PF22633">
    <property type="entry name" value="F5_F8_type_C_2"/>
    <property type="match status" value="1"/>
</dbReference>
<evidence type="ECO:0000256" key="2">
    <source>
        <dbReference type="SAM" id="MobiDB-lite"/>
    </source>
</evidence>
<dbReference type="AlphaFoldDB" id="A0A210QWE8"/>
<keyword evidence="5" id="KW-1185">Reference proteome</keyword>
<reference evidence="4 5" key="1">
    <citation type="journal article" date="2017" name="Nat. Ecol. Evol.">
        <title>Scallop genome provides insights into evolution of bilaterian karyotype and development.</title>
        <authorList>
            <person name="Wang S."/>
            <person name="Zhang J."/>
            <person name="Jiao W."/>
            <person name="Li J."/>
            <person name="Xun X."/>
            <person name="Sun Y."/>
            <person name="Guo X."/>
            <person name="Huan P."/>
            <person name="Dong B."/>
            <person name="Zhang L."/>
            <person name="Hu X."/>
            <person name="Sun X."/>
            <person name="Wang J."/>
            <person name="Zhao C."/>
            <person name="Wang Y."/>
            <person name="Wang D."/>
            <person name="Huang X."/>
            <person name="Wang R."/>
            <person name="Lv J."/>
            <person name="Li Y."/>
            <person name="Zhang Z."/>
            <person name="Liu B."/>
            <person name="Lu W."/>
            <person name="Hui Y."/>
            <person name="Liang J."/>
            <person name="Zhou Z."/>
            <person name="Hou R."/>
            <person name="Li X."/>
            <person name="Liu Y."/>
            <person name="Li H."/>
            <person name="Ning X."/>
            <person name="Lin Y."/>
            <person name="Zhao L."/>
            <person name="Xing Q."/>
            <person name="Dou J."/>
            <person name="Li Y."/>
            <person name="Mao J."/>
            <person name="Guo H."/>
            <person name="Dou H."/>
            <person name="Li T."/>
            <person name="Mu C."/>
            <person name="Jiang W."/>
            <person name="Fu Q."/>
            <person name="Fu X."/>
            <person name="Miao Y."/>
            <person name="Liu J."/>
            <person name="Yu Q."/>
            <person name="Li R."/>
            <person name="Liao H."/>
            <person name="Li X."/>
            <person name="Kong Y."/>
            <person name="Jiang Z."/>
            <person name="Chourrout D."/>
            <person name="Li R."/>
            <person name="Bao Z."/>
        </authorList>
    </citation>
    <scope>NUCLEOTIDE SEQUENCE [LARGE SCALE GENOMIC DNA]</scope>
    <source>
        <strain evidence="4 5">PY_sf001</strain>
    </source>
</reference>
<proteinExistence type="predicted"/>
<evidence type="ECO:0000313" key="5">
    <source>
        <dbReference type="Proteomes" id="UP000242188"/>
    </source>
</evidence>
<keyword evidence="3" id="KW-0472">Membrane</keyword>
<accession>A0A210QWE8</accession>
<dbReference type="SUPFAM" id="SSF49785">
    <property type="entry name" value="Galactose-binding domain-like"/>
    <property type="match status" value="1"/>
</dbReference>
<protein>
    <submittedName>
        <fullName evidence="4">Multiple epidermal growth factor-like domains protein 10</fullName>
    </submittedName>
</protein>
<organism evidence="4 5">
    <name type="scientific">Mizuhopecten yessoensis</name>
    <name type="common">Japanese scallop</name>
    <name type="synonym">Patinopecten yessoensis</name>
    <dbReference type="NCBI Taxonomy" id="6573"/>
    <lineage>
        <taxon>Eukaryota</taxon>
        <taxon>Metazoa</taxon>
        <taxon>Spiralia</taxon>
        <taxon>Lophotrochozoa</taxon>
        <taxon>Mollusca</taxon>
        <taxon>Bivalvia</taxon>
        <taxon>Autobranchia</taxon>
        <taxon>Pteriomorphia</taxon>
        <taxon>Pectinida</taxon>
        <taxon>Pectinoidea</taxon>
        <taxon>Pectinidae</taxon>
        <taxon>Mizuhopecten</taxon>
    </lineage>
</organism>
<dbReference type="Gene3D" id="2.60.120.260">
    <property type="entry name" value="Galactose-binding domain-like"/>
    <property type="match status" value="1"/>
</dbReference>
<gene>
    <name evidence="4" type="ORF">KP79_PYT08146</name>
</gene>
<dbReference type="OrthoDB" id="6159318at2759"/>
<dbReference type="InterPro" id="IPR042635">
    <property type="entry name" value="MEGF10/SREC1/2-like"/>
</dbReference>
<keyword evidence="1" id="KW-0245">EGF-like domain</keyword>
<keyword evidence="3" id="KW-1133">Transmembrane helix</keyword>
<dbReference type="Proteomes" id="UP000242188">
    <property type="component" value="Unassembled WGS sequence"/>
</dbReference>
<dbReference type="InterPro" id="IPR008979">
    <property type="entry name" value="Galactose-bd-like_sf"/>
</dbReference>
<comment type="caution">
    <text evidence="4">The sequence shown here is derived from an EMBL/GenBank/DDBJ whole genome shotgun (WGS) entry which is preliminary data.</text>
</comment>
<feature type="transmembrane region" description="Helical" evidence="3">
    <location>
        <begin position="317"/>
        <end position="342"/>
    </location>
</feature>
<sequence>MFLAHDAVDGDGSTFSLTARNQNEAWLQVDLGFAARIQEVEVLHRCDVTFTRPHRFHVFVSNVSDFRFGTLCLFDTGNTIPNPVLLPCAQSGRYVTFYNDQSTSEGGSSSEAFVELIEFRVFGCEANKFGQNSCLQKCHCASGCNPNNGVCDVPGCTAGYRGTKCDQGCDNTSFGPDCNHTCHCSTPGCELVIGLCNKPGCKVGYVGSACELTCEETNFGENCKHECHCKTPGCHHVTGMCNTPGCEMGYSGQTCSNGCERQQFGYNCENTCNCASTGCDDITGVCKEPGCMKGYTGESCYKSTDENDSPARAGISFAFLLTVIGICGVFVLILILSIVVCVRKKKKKKRSPYDVYEHAISTANRPDTGIHGRTNFSRNREQFQA</sequence>
<feature type="region of interest" description="Disordered" evidence="2">
    <location>
        <begin position="366"/>
        <end position="385"/>
    </location>
</feature>
<evidence type="ECO:0000256" key="3">
    <source>
        <dbReference type="SAM" id="Phobius"/>
    </source>
</evidence>
<evidence type="ECO:0000313" key="4">
    <source>
        <dbReference type="EMBL" id="OWF53044.1"/>
    </source>
</evidence>
<keyword evidence="3" id="KW-0812">Transmembrane</keyword>
<dbReference type="PANTHER" id="PTHR24043">
    <property type="entry name" value="SCAVENGER RECEPTOR CLASS F"/>
    <property type="match status" value="1"/>
</dbReference>
<dbReference type="Gene3D" id="2.170.300.10">
    <property type="entry name" value="Tie2 ligand-binding domain superfamily"/>
    <property type="match status" value="1"/>
</dbReference>